<comment type="catalytic activity">
    <reaction evidence="4">
        <text>2-deoxy-alpha-D-ribose 1-phosphate = 2-deoxy-D-ribose 5-phosphate</text>
        <dbReference type="Rhea" id="RHEA:27658"/>
        <dbReference type="ChEBI" id="CHEBI:57259"/>
        <dbReference type="ChEBI" id="CHEBI:62877"/>
        <dbReference type="EC" id="5.4.2.7"/>
    </reaction>
</comment>
<reference evidence="8" key="1">
    <citation type="journal article" date="2019" name="Int. J. Syst. Evol. Microbiol.">
        <title>The Global Catalogue of Microorganisms (GCM) 10K type strain sequencing project: providing services to taxonomists for standard genome sequencing and annotation.</title>
        <authorList>
            <consortium name="The Broad Institute Genomics Platform"/>
            <consortium name="The Broad Institute Genome Sequencing Center for Infectious Disease"/>
            <person name="Wu L."/>
            <person name="Ma J."/>
        </authorList>
    </citation>
    <scope>NUCLEOTIDE SEQUENCE [LARGE SCALE GENOMIC DNA]</scope>
    <source>
        <strain evidence="8">CGMCC 1.19062</strain>
    </source>
</reference>
<proteinExistence type="inferred from homology"/>
<keyword evidence="4" id="KW-0963">Cytoplasm</keyword>
<evidence type="ECO:0000259" key="6">
    <source>
        <dbReference type="Pfam" id="PF01676"/>
    </source>
</evidence>
<dbReference type="PANTHER" id="PTHR21110">
    <property type="entry name" value="PHOSPHOPENTOMUTASE"/>
    <property type="match status" value="1"/>
</dbReference>
<organism evidence="7 8">
    <name type="scientific">Lacibacterium aquatile</name>
    <dbReference type="NCBI Taxonomy" id="1168082"/>
    <lineage>
        <taxon>Bacteria</taxon>
        <taxon>Pseudomonadati</taxon>
        <taxon>Pseudomonadota</taxon>
        <taxon>Alphaproteobacteria</taxon>
        <taxon>Rhodospirillales</taxon>
        <taxon>Rhodospirillaceae</taxon>
    </lineage>
</organism>
<dbReference type="SUPFAM" id="SSF53649">
    <property type="entry name" value="Alkaline phosphatase-like"/>
    <property type="match status" value="1"/>
</dbReference>
<evidence type="ECO:0000313" key="8">
    <source>
        <dbReference type="Proteomes" id="UP001597295"/>
    </source>
</evidence>
<dbReference type="PIRSF" id="PIRSF001491">
    <property type="entry name" value="Ppentomutase"/>
    <property type="match status" value="1"/>
</dbReference>
<keyword evidence="8" id="KW-1185">Reference proteome</keyword>
<sequence length="398" mass="41978">MSKRAIILVMDSFGIGATPDAASFGDTGADTIGHIAAARAARGNPLKMPNLEALGLGAAARHATGRLPAGFTRTSGFTGGFAAARERSLGKDTPSGHWELAGVPVEFEWGYFPKSVPSFPAELTNAIIAEAGLPGILGNCHASGTTIIADLGEEHVRTGKPIFYTSADSVLQIAAHEESFGLDRLYALCKIAYQHVQPYNIGRVIARPFVGAPGSYTRTGNRKDLAVPPPSKTLLNQVSDKGGKVIAIGKVGDIYAHQGVTQVVKATGHEALWEKTLTALDETGDGDLIFTNFVEFDQSFGHRRNIEGYAAALEEFDAALPAFVSRLREGDLVMISADHGCDPTWPGSDHTREHVPLIFFGPAAKPGDYGVRSSFADGGQTIAQHLGLSSLGAGKALF</sequence>
<evidence type="ECO:0000313" key="7">
    <source>
        <dbReference type="EMBL" id="MFD2261953.1"/>
    </source>
</evidence>
<keyword evidence="2 4" id="KW-0479">Metal-binding</keyword>
<dbReference type="SUPFAM" id="SSF143856">
    <property type="entry name" value="DeoB insert domain-like"/>
    <property type="match status" value="1"/>
</dbReference>
<dbReference type="GO" id="GO:0008973">
    <property type="term" value="F:phosphopentomutase activity"/>
    <property type="evidence" value="ECO:0007669"/>
    <property type="project" value="UniProtKB-EC"/>
</dbReference>
<dbReference type="NCBIfam" id="TIGR01696">
    <property type="entry name" value="deoB"/>
    <property type="match status" value="1"/>
</dbReference>
<keyword evidence="4 7" id="KW-0413">Isomerase</keyword>
<comment type="subcellular location">
    <subcellularLocation>
        <location evidence="4">Cytoplasm</location>
    </subcellularLocation>
</comment>
<comment type="caution">
    <text evidence="7">The sequence shown here is derived from an EMBL/GenBank/DDBJ whole genome shotgun (WGS) entry which is preliminary data.</text>
</comment>
<dbReference type="Pfam" id="PF01676">
    <property type="entry name" value="Metalloenzyme"/>
    <property type="match status" value="1"/>
</dbReference>
<dbReference type="NCBIfam" id="NF003766">
    <property type="entry name" value="PRK05362.1"/>
    <property type="match status" value="1"/>
</dbReference>
<feature type="binding site" evidence="4">
    <location>
        <position position="338"/>
    </location>
    <ligand>
        <name>Mn(2+)</name>
        <dbReference type="ChEBI" id="CHEBI:29035"/>
        <label>1</label>
    </ligand>
</feature>
<comment type="similarity">
    <text evidence="1 4">Belongs to the phosphopentomutase family.</text>
</comment>
<dbReference type="Proteomes" id="UP001597295">
    <property type="component" value="Unassembled WGS sequence"/>
</dbReference>
<evidence type="ECO:0000256" key="2">
    <source>
        <dbReference type="ARBA" id="ARBA00022723"/>
    </source>
</evidence>
<dbReference type="Gene3D" id="3.30.70.1250">
    <property type="entry name" value="Phosphopentomutase"/>
    <property type="match status" value="1"/>
</dbReference>
<comment type="pathway">
    <text evidence="4">Carbohydrate degradation; 2-deoxy-D-ribose 1-phosphate degradation; D-glyceraldehyde 3-phosphate and acetaldehyde from 2-deoxy-alpha-D-ribose 1-phosphate: step 1/2.</text>
</comment>
<dbReference type="CDD" id="cd16009">
    <property type="entry name" value="PPM"/>
    <property type="match status" value="1"/>
</dbReference>
<protein>
    <recommendedName>
        <fullName evidence="4 5">Phosphopentomutase</fullName>
        <ecNumber evidence="4 5">5.4.2.7</ecNumber>
    </recommendedName>
    <alternativeName>
        <fullName evidence="4">Phosphodeoxyribomutase</fullName>
    </alternativeName>
</protein>
<comment type="cofactor">
    <cofactor evidence="4">
        <name>Mn(2+)</name>
        <dbReference type="ChEBI" id="CHEBI:29035"/>
    </cofactor>
    <text evidence="4">Binds 2 manganese ions.</text>
</comment>
<evidence type="ECO:0000256" key="4">
    <source>
        <dbReference type="HAMAP-Rule" id="MF_00740"/>
    </source>
</evidence>
<name>A0ABW5DLE4_9PROT</name>
<comment type="catalytic activity">
    <reaction evidence="4">
        <text>alpha-D-ribose 1-phosphate = D-ribose 5-phosphate</text>
        <dbReference type="Rhea" id="RHEA:18793"/>
        <dbReference type="ChEBI" id="CHEBI:57720"/>
        <dbReference type="ChEBI" id="CHEBI:78346"/>
        <dbReference type="EC" id="5.4.2.7"/>
    </reaction>
</comment>
<dbReference type="EMBL" id="JBHUIP010000003">
    <property type="protein sequence ID" value="MFD2261953.1"/>
    <property type="molecule type" value="Genomic_DNA"/>
</dbReference>
<dbReference type="Gene3D" id="3.40.720.10">
    <property type="entry name" value="Alkaline Phosphatase, subunit A"/>
    <property type="match status" value="1"/>
</dbReference>
<feature type="binding site" evidence="4">
    <location>
        <position position="339"/>
    </location>
    <ligand>
        <name>Mn(2+)</name>
        <dbReference type="ChEBI" id="CHEBI:29035"/>
        <label>1</label>
    </ligand>
</feature>
<feature type="binding site" evidence="4">
    <location>
        <position position="297"/>
    </location>
    <ligand>
        <name>Mn(2+)</name>
        <dbReference type="ChEBI" id="CHEBI:29035"/>
        <label>2</label>
    </ligand>
</feature>
<dbReference type="EC" id="5.4.2.7" evidence="4 5"/>
<dbReference type="HAMAP" id="MF_00740">
    <property type="entry name" value="Phosphopentomut"/>
    <property type="match status" value="1"/>
</dbReference>
<accession>A0ABW5DLE4</accession>
<dbReference type="InterPro" id="IPR006124">
    <property type="entry name" value="Metalloenzyme"/>
</dbReference>
<gene>
    <name evidence="4" type="primary">deoB</name>
    <name evidence="7" type="ORF">ACFSM5_03575</name>
</gene>
<feature type="binding site" evidence="4">
    <location>
        <position position="302"/>
    </location>
    <ligand>
        <name>Mn(2+)</name>
        <dbReference type="ChEBI" id="CHEBI:29035"/>
        <label>2</label>
    </ligand>
</feature>
<evidence type="ECO:0000256" key="1">
    <source>
        <dbReference type="ARBA" id="ARBA00010373"/>
    </source>
</evidence>
<keyword evidence="3 4" id="KW-0464">Manganese</keyword>
<dbReference type="PANTHER" id="PTHR21110:SF0">
    <property type="entry name" value="PHOSPHOPENTOMUTASE"/>
    <property type="match status" value="1"/>
</dbReference>
<evidence type="ECO:0000256" key="5">
    <source>
        <dbReference type="NCBIfam" id="TIGR01696"/>
    </source>
</evidence>
<feature type="binding site" evidence="4">
    <location>
        <position position="11"/>
    </location>
    <ligand>
        <name>Mn(2+)</name>
        <dbReference type="ChEBI" id="CHEBI:29035"/>
        <label>1</label>
    </ligand>
</feature>
<feature type="domain" description="Metalloenzyme" evidence="6">
    <location>
        <begin position="3"/>
        <end position="389"/>
    </location>
</feature>
<dbReference type="InterPro" id="IPR017850">
    <property type="entry name" value="Alkaline_phosphatase_core_sf"/>
</dbReference>
<evidence type="ECO:0000256" key="3">
    <source>
        <dbReference type="ARBA" id="ARBA00023211"/>
    </source>
</evidence>
<feature type="binding site" evidence="4">
    <location>
        <position position="350"/>
    </location>
    <ligand>
        <name>Mn(2+)</name>
        <dbReference type="ChEBI" id="CHEBI:29035"/>
        <label>2</label>
    </ligand>
</feature>
<dbReference type="InterPro" id="IPR024052">
    <property type="entry name" value="Phosphopentomutase_DeoB_cap_sf"/>
</dbReference>
<dbReference type="InterPro" id="IPR010045">
    <property type="entry name" value="DeoB"/>
</dbReference>
<dbReference type="RefSeq" id="WP_379874866.1">
    <property type="nucleotide sequence ID" value="NZ_JBHUIP010000003.1"/>
</dbReference>
<comment type="function">
    <text evidence="4">Isomerase that catalyzes the conversion of deoxy-ribose 1-phosphate (dRib-1-P) and ribose 1-phosphate (Rib-1-P) to deoxy-ribose 5-phosphate (dRib-5-P) and ribose 5-phosphate (Rib-5-P), respectively.</text>
</comment>